<dbReference type="InterPro" id="IPR006311">
    <property type="entry name" value="TAT_signal"/>
</dbReference>
<dbReference type="eggNOG" id="arCOG06407">
    <property type="taxonomic scope" value="Archaea"/>
</dbReference>
<dbReference type="KEGG" id="nph:NP_3484A"/>
<dbReference type="AlphaFoldDB" id="A0A1U7EXC7"/>
<dbReference type="STRING" id="348780.NP_3484A"/>
<protein>
    <submittedName>
        <fullName evidence="1">Uncharacterized protein</fullName>
    </submittedName>
</protein>
<sequence>MPSRRRLLRNAAALTLGGLVASAPATAQSPDSPSEYPRYDAGAVADTETVVAATCDPAVVSETPLPAAVRNRLAALRRRHDAFALSDTRRLTGSVAVDGTAVEGCVTLAGAFDADAADAELRADDTLRRHPDEGGLHRFDAPDVSVSLAFDDQLLRVGYAPDLGRATDHLEAAISGSESATNDAHGALPALLGGDAAVYARLGDRERQRAIDALGDKAPDELGAVLSRAKAVGLSLQAVPEQSRIRYGAAGARLDTDTVRRLAADAQQREGALSDVRLHRQGRTIIADAGVETAVAWNAHARLVGRESDAEARGLTMSDQ</sequence>
<dbReference type="HOGENOM" id="CLU_901992_0_0_2"/>
<gene>
    <name evidence="1" type="ordered locus">NP_3484A</name>
</gene>
<dbReference type="PROSITE" id="PS51318">
    <property type="entry name" value="TAT"/>
    <property type="match status" value="1"/>
</dbReference>
<dbReference type="EnsemblBacteria" id="CAI49833">
    <property type="protein sequence ID" value="CAI49833"/>
    <property type="gene ID" value="NP_3484A"/>
</dbReference>
<dbReference type="GeneID" id="3701785"/>
<evidence type="ECO:0000313" key="2">
    <source>
        <dbReference type="Proteomes" id="UP000002698"/>
    </source>
</evidence>
<dbReference type="EMBL" id="CR936257">
    <property type="protein sequence ID" value="CAI49833.1"/>
    <property type="molecule type" value="Genomic_DNA"/>
</dbReference>
<dbReference type="Proteomes" id="UP000002698">
    <property type="component" value="Chromosome"/>
</dbReference>
<organism evidence="1 2">
    <name type="scientific">Natronomonas pharaonis (strain ATCC 35678 / DSM 2160 / CIP 103997 / JCM 8858 / NBRC 14720 / NCIMB 2260 / Gabara)</name>
    <name type="common">Halobacterium pharaonis</name>
    <dbReference type="NCBI Taxonomy" id="348780"/>
    <lineage>
        <taxon>Archaea</taxon>
        <taxon>Methanobacteriati</taxon>
        <taxon>Methanobacteriota</taxon>
        <taxon>Stenosarchaea group</taxon>
        <taxon>Halobacteria</taxon>
        <taxon>Halobacteriales</taxon>
        <taxon>Natronomonadaceae</taxon>
        <taxon>Natronomonas</taxon>
    </lineage>
</organism>
<reference evidence="1 2" key="1">
    <citation type="journal article" date="2005" name="Genome Res.">
        <title>Living with two extremes: conclusions from the genome sequence of Natronomonas pharaonis.</title>
        <authorList>
            <person name="Falb M."/>
            <person name="Pfeiffer F."/>
            <person name="Palm P."/>
            <person name="Rodewald K."/>
            <person name="Hickmann V."/>
            <person name="Tittor J."/>
            <person name="Oesterhelt D."/>
        </authorList>
    </citation>
    <scope>NUCLEOTIDE SEQUENCE [LARGE SCALE GENOMIC DNA]</scope>
    <source>
        <strain evidence="2">ATCC 35678 / DSM 2160 / CIP 103997 / JCM 8858 / NBRC 14720 / NCIMB 2260 / Gabara</strain>
    </source>
</reference>
<keyword evidence="2" id="KW-1185">Reference proteome</keyword>
<evidence type="ECO:0000313" key="1">
    <source>
        <dbReference type="EMBL" id="CAI49833.1"/>
    </source>
</evidence>
<proteinExistence type="predicted"/>
<name>A0A1U7EXC7_NATPD</name>
<accession>A0A1U7EXC7</accession>
<dbReference type="RefSeq" id="WP_011323453.1">
    <property type="nucleotide sequence ID" value="NC_007426.1"/>
</dbReference>